<dbReference type="KEGG" id="fox:FOXG_22140"/>
<reference evidence="2" key="2">
    <citation type="journal article" date="2010" name="Nature">
        <title>Comparative genomics reveals mobile pathogenicity chromosomes in Fusarium.</title>
        <authorList>
            <person name="Ma L.J."/>
            <person name="van der Does H.C."/>
            <person name="Borkovich K.A."/>
            <person name="Coleman J.J."/>
            <person name="Daboussi M.J."/>
            <person name="Di Pietro A."/>
            <person name="Dufresne M."/>
            <person name="Freitag M."/>
            <person name="Grabherr M."/>
            <person name="Henrissat B."/>
            <person name="Houterman P.M."/>
            <person name="Kang S."/>
            <person name="Shim W.B."/>
            <person name="Woloshuk C."/>
            <person name="Xie X."/>
            <person name="Xu J.R."/>
            <person name="Antoniw J."/>
            <person name="Baker S.E."/>
            <person name="Bluhm B.H."/>
            <person name="Breakspear A."/>
            <person name="Brown D.W."/>
            <person name="Butchko R.A."/>
            <person name="Chapman S."/>
            <person name="Coulson R."/>
            <person name="Coutinho P.M."/>
            <person name="Danchin E.G."/>
            <person name="Diener A."/>
            <person name="Gale L.R."/>
            <person name="Gardiner D.M."/>
            <person name="Goff S."/>
            <person name="Hammond-Kosack K.E."/>
            <person name="Hilburn K."/>
            <person name="Hua-Van A."/>
            <person name="Jonkers W."/>
            <person name="Kazan K."/>
            <person name="Kodira C.D."/>
            <person name="Koehrsen M."/>
            <person name="Kumar L."/>
            <person name="Lee Y.H."/>
            <person name="Li L."/>
            <person name="Manners J.M."/>
            <person name="Miranda-Saavedra D."/>
            <person name="Mukherjee M."/>
            <person name="Park G."/>
            <person name="Park J."/>
            <person name="Park S.Y."/>
            <person name="Proctor R.H."/>
            <person name="Regev A."/>
            <person name="Ruiz-Roldan M.C."/>
            <person name="Sain D."/>
            <person name="Sakthikumar S."/>
            <person name="Sykes S."/>
            <person name="Schwartz D.C."/>
            <person name="Turgeon B.G."/>
            <person name="Wapinski I."/>
            <person name="Yoder O."/>
            <person name="Young S."/>
            <person name="Zeng Q."/>
            <person name="Zhou S."/>
            <person name="Galagan J."/>
            <person name="Cuomo C.A."/>
            <person name="Kistler H.C."/>
            <person name="Rep M."/>
        </authorList>
    </citation>
    <scope>NUCLEOTIDE SEQUENCE [LARGE SCALE GENOMIC DNA]</scope>
    <source>
        <strain evidence="2">4287</strain>
    </source>
</reference>
<dbReference type="Proteomes" id="UP000009097">
    <property type="component" value="Unassembled WGS sequence"/>
</dbReference>
<dbReference type="Gene3D" id="3.90.230.10">
    <property type="entry name" value="Creatinase/methionine aminopeptidase superfamily"/>
    <property type="match status" value="1"/>
</dbReference>
<name>A0A0J9W5P7_FUSO4</name>
<dbReference type="OrthoDB" id="9995434at2759"/>
<dbReference type="EMBL" id="DS231724">
    <property type="protein sequence ID" value="KNB18165.1"/>
    <property type="molecule type" value="Genomic_DNA"/>
</dbReference>
<dbReference type="GeneID" id="28962846"/>
<evidence type="ECO:0000313" key="3">
    <source>
        <dbReference type="Proteomes" id="UP000009097"/>
    </source>
</evidence>
<proteinExistence type="predicted"/>
<gene>
    <name evidence="2" type="ORF">FOXG_22140</name>
</gene>
<sequence>MRILKPGMTFREYSDQSWDIPAKYYENRYYLSAHGCGLTGEYPYLYHHGDFPDAGYDGVIEPGMVICVESYIGEEEGTEGVKLEQQVLITETGIELLSEFPFESSLLD</sequence>
<evidence type="ECO:0000313" key="2">
    <source>
        <dbReference type="EMBL" id="KNB18165.1"/>
    </source>
</evidence>
<organism evidence="2 3">
    <name type="scientific">Fusarium oxysporum f. sp. lycopersici (strain 4287 / CBS 123668 / FGSC 9935 / NRRL 34936)</name>
    <name type="common">Fusarium vascular wilt of tomato</name>
    <dbReference type="NCBI Taxonomy" id="426428"/>
    <lineage>
        <taxon>Eukaryota</taxon>
        <taxon>Fungi</taxon>
        <taxon>Dikarya</taxon>
        <taxon>Ascomycota</taxon>
        <taxon>Pezizomycotina</taxon>
        <taxon>Sordariomycetes</taxon>
        <taxon>Hypocreomycetidae</taxon>
        <taxon>Hypocreales</taxon>
        <taxon>Nectriaceae</taxon>
        <taxon>Fusarium</taxon>
        <taxon>Fusarium oxysporum species complex</taxon>
    </lineage>
</organism>
<dbReference type="Pfam" id="PF00557">
    <property type="entry name" value="Peptidase_M24"/>
    <property type="match status" value="1"/>
</dbReference>
<reference evidence="2" key="1">
    <citation type="submission" date="2007-04" db="EMBL/GenBank/DDBJ databases">
        <authorList>
            <consortium name="The Broad Institute Genome Sequencing Platform"/>
            <person name="Birren B."/>
            <person name="Lander E."/>
            <person name="Galagan J."/>
            <person name="Nusbaum C."/>
            <person name="Devon K."/>
            <person name="Ma L.-J."/>
            <person name="Jaffe D."/>
            <person name="Butler J."/>
            <person name="Alvarez P."/>
            <person name="Gnerre S."/>
            <person name="Grabherr M."/>
            <person name="Kleber M."/>
            <person name="Mauceli E."/>
            <person name="Brockman W."/>
            <person name="MacCallum I.A."/>
            <person name="Young S."/>
            <person name="LaButti K."/>
            <person name="DeCaprio D."/>
            <person name="Crawford M."/>
            <person name="Koehrsen M."/>
            <person name="Engels R."/>
            <person name="Montgomery P."/>
            <person name="Pearson M."/>
            <person name="Howarth C."/>
            <person name="Larson L."/>
            <person name="White J."/>
            <person name="O'Leary S."/>
            <person name="Kodira C."/>
            <person name="Zeng Q."/>
            <person name="Yandava C."/>
            <person name="Alvarado L."/>
            <person name="Kistler C."/>
            <person name="Shim W.-B."/>
            <person name="Kang S."/>
            <person name="Woloshuk C."/>
        </authorList>
    </citation>
    <scope>NUCLEOTIDE SEQUENCE</scope>
    <source>
        <strain evidence="2">4287</strain>
    </source>
</reference>
<accession>A0A0J9W5P7</accession>
<dbReference type="InterPro" id="IPR000994">
    <property type="entry name" value="Pept_M24"/>
</dbReference>
<dbReference type="RefSeq" id="XP_018256210.1">
    <property type="nucleotide sequence ID" value="XM_018402538.1"/>
</dbReference>
<dbReference type="SUPFAM" id="SSF55920">
    <property type="entry name" value="Creatinase/aminopeptidase"/>
    <property type="match status" value="1"/>
</dbReference>
<dbReference type="VEuPathDB" id="FungiDB:FOXG_22140"/>
<dbReference type="InterPro" id="IPR036005">
    <property type="entry name" value="Creatinase/aminopeptidase-like"/>
</dbReference>
<feature type="domain" description="Peptidase M24" evidence="1">
    <location>
        <begin position="2"/>
        <end position="91"/>
    </location>
</feature>
<protein>
    <recommendedName>
        <fullName evidence="1">Peptidase M24 domain-containing protein</fullName>
    </recommendedName>
</protein>
<dbReference type="AlphaFoldDB" id="A0A0J9W5P7"/>
<evidence type="ECO:0000259" key="1">
    <source>
        <dbReference type="Pfam" id="PF00557"/>
    </source>
</evidence>